<dbReference type="Proteomes" id="UP001321763">
    <property type="component" value="Chromosome"/>
</dbReference>
<dbReference type="RefSeq" id="WP_011099507.1">
    <property type="nucleotide sequence ID" value="NZ_AP026804.1"/>
</dbReference>
<dbReference type="InterPro" id="IPR014780">
    <property type="entry name" value="tRNA_psdUridine_synth_TruB"/>
</dbReference>
<keyword evidence="3 5" id="KW-0819">tRNA processing</keyword>
<gene>
    <name evidence="5 8" type="primary">truB</name>
    <name evidence="9" type="ORF">DP130_09715</name>
    <name evidence="8" type="ORF">K234311028_11260</name>
</gene>
<evidence type="ECO:0000313" key="8">
    <source>
        <dbReference type="EMBL" id="BDR80880.1"/>
    </source>
</evidence>
<dbReference type="Pfam" id="PF16198">
    <property type="entry name" value="TruB_C_2"/>
    <property type="match status" value="1"/>
</dbReference>
<dbReference type="InterPro" id="IPR032819">
    <property type="entry name" value="TruB_C"/>
</dbReference>
<dbReference type="HAMAP" id="MF_01080">
    <property type="entry name" value="TruB_bact"/>
    <property type="match status" value="1"/>
</dbReference>
<evidence type="ECO:0000256" key="4">
    <source>
        <dbReference type="ARBA" id="ARBA00023235"/>
    </source>
</evidence>
<evidence type="ECO:0000259" key="7">
    <source>
        <dbReference type="Pfam" id="PF16198"/>
    </source>
</evidence>
<dbReference type="GeneID" id="24254530"/>
<dbReference type="EMBL" id="QMAP01000008">
    <property type="protein sequence ID" value="RXI47581.1"/>
    <property type="molecule type" value="Genomic_DNA"/>
</dbReference>
<dbReference type="GO" id="GO:1990481">
    <property type="term" value="P:mRNA pseudouridine synthesis"/>
    <property type="evidence" value="ECO:0007669"/>
    <property type="project" value="TreeGrafter"/>
</dbReference>
<dbReference type="GO" id="GO:0003723">
    <property type="term" value="F:RNA binding"/>
    <property type="evidence" value="ECO:0007669"/>
    <property type="project" value="InterPro"/>
</dbReference>
<dbReference type="PANTHER" id="PTHR13767">
    <property type="entry name" value="TRNA-PSEUDOURIDINE SYNTHASE"/>
    <property type="match status" value="1"/>
</dbReference>
<evidence type="ECO:0000313" key="10">
    <source>
        <dbReference type="Proteomes" id="UP000290921"/>
    </source>
</evidence>
<dbReference type="FunFam" id="3.30.2350.10:FF:000011">
    <property type="entry name" value="tRNA pseudouridine synthase B"/>
    <property type="match status" value="1"/>
</dbReference>
<comment type="catalytic activity">
    <reaction evidence="1 5">
        <text>uridine(55) in tRNA = pseudouridine(55) in tRNA</text>
        <dbReference type="Rhea" id="RHEA:42532"/>
        <dbReference type="Rhea" id="RHEA-COMP:10101"/>
        <dbReference type="Rhea" id="RHEA-COMP:10102"/>
        <dbReference type="ChEBI" id="CHEBI:65314"/>
        <dbReference type="ChEBI" id="CHEBI:65315"/>
        <dbReference type="EC" id="5.4.99.25"/>
    </reaction>
</comment>
<dbReference type="PANTHER" id="PTHR13767:SF2">
    <property type="entry name" value="PSEUDOURIDYLATE SYNTHASE TRUB1"/>
    <property type="match status" value="1"/>
</dbReference>
<comment type="similarity">
    <text evidence="2 5">Belongs to the pseudouridine synthase TruB family. Type 1 subfamily.</text>
</comment>
<feature type="active site" description="Nucleophile" evidence="5">
    <location>
        <position position="38"/>
    </location>
</feature>
<reference evidence="9 10" key="1">
    <citation type="submission" date="2018-06" db="EMBL/GenBank/DDBJ databases">
        <title>Genome conservation of Clostridium tetani.</title>
        <authorList>
            <person name="Bruggemann H."/>
            <person name="Popoff M.R."/>
        </authorList>
    </citation>
    <scope>NUCLEOTIDE SEQUENCE [LARGE SCALE GENOMIC DNA]</scope>
    <source>
        <strain evidence="9 10">2017.061</strain>
    </source>
</reference>
<dbReference type="GO" id="GO:0160148">
    <property type="term" value="F:tRNA pseudouridine(55) synthase activity"/>
    <property type="evidence" value="ECO:0007669"/>
    <property type="project" value="UniProtKB-EC"/>
</dbReference>
<evidence type="ECO:0000256" key="2">
    <source>
        <dbReference type="ARBA" id="ARBA00005642"/>
    </source>
</evidence>
<evidence type="ECO:0000313" key="9">
    <source>
        <dbReference type="EMBL" id="RXI47581.1"/>
    </source>
</evidence>
<dbReference type="InterPro" id="IPR020103">
    <property type="entry name" value="PsdUridine_synth_cat_dom_sf"/>
</dbReference>
<proteinExistence type="inferred from homology"/>
<evidence type="ECO:0000256" key="3">
    <source>
        <dbReference type="ARBA" id="ARBA00022694"/>
    </source>
</evidence>
<feature type="domain" description="tRNA pseudouridylate synthase B C-terminal" evidence="7">
    <location>
        <begin position="172"/>
        <end position="226"/>
    </location>
</feature>
<evidence type="ECO:0000259" key="6">
    <source>
        <dbReference type="Pfam" id="PF01509"/>
    </source>
</evidence>
<dbReference type="EMBL" id="AP026818">
    <property type="protein sequence ID" value="BDR80880.1"/>
    <property type="molecule type" value="Genomic_DNA"/>
</dbReference>
<organism evidence="9 10">
    <name type="scientific">Clostridium tetani</name>
    <dbReference type="NCBI Taxonomy" id="1513"/>
    <lineage>
        <taxon>Bacteria</taxon>
        <taxon>Bacillati</taxon>
        <taxon>Bacillota</taxon>
        <taxon>Clostridia</taxon>
        <taxon>Eubacteriales</taxon>
        <taxon>Clostridiaceae</taxon>
        <taxon>Clostridium</taxon>
    </lineage>
</organism>
<feature type="domain" description="Pseudouridine synthase II N-terminal" evidence="6">
    <location>
        <begin position="23"/>
        <end position="171"/>
    </location>
</feature>
<dbReference type="GO" id="GO:0031119">
    <property type="term" value="P:tRNA pseudouridine synthesis"/>
    <property type="evidence" value="ECO:0007669"/>
    <property type="project" value="UniProtKB-UniRule"/>
</dbReference>
<evidence type="ECO:0000256" key="5">
    <source>
        <dbReference type="HAMAP-Rule" id="MF_01080"/>
    </source>
</evidence>
<dbReference type="Gene3D" id="3.30.2350.10">
    <property type="entry name" value="Pseudouridine synthase"/>
    <property type="match status" value="1"/>
</dbReference>
<sequence length="289" mass="33102">MNGVINVYKPQNITSFDVVRIIKKISRIKKVGHTGTLDPMATGVLPICLGGSTKIVDFIMNEHKEYRAKLKLGLITDTYDREGKVLKEEDASKILEEEVVNCINSFKGEIIQIPPMYSAIKIKGERLYNLARKGIEVEREGRKINIYNIEVLKVNLPYVEFKVNCSKGTYIRSLCYDIGNKLGMGATMWELERTKTGNFSIENSINLEDINEENIQEFIIPAEKALSKYERIEIDEYFSRLLKNGVKVKDKRLLDKIKANDILRVYQEDKFIGLGQKTKEGFKIVKLLV</sequence>
<dbReference type="AlphaFoldDB" id="A0A4Q0VC42"/>
<evidence type="ECO:0000256" key="1">
    <source>
        <dbReference type="ARBA" id="ARBA00000385"/>
    </source>
</evidence>
<dbReference type="NCBIfam" id="TIGR00431">
    <property type="entry name" value="TruB"/>
    <property type="match status" value="1"/>
</dbReference>
<name>A0A4Q0VC42_CLOTA</name>
<keyword evidence="4 5" id="KW-0413">Isomerase</keyword>
<dbReference type="InterPro" id="IPR002501">
    <property type="entry name" value="PsdUridine_synth_N"/>
</dbReference>
<dbReference type="OMA" id="VDKPSGF"/>
<evidence type="ECO:0000313" key="11">
    <source>
        <dbReference type="Proteomes" id="UP001321763"/>
    </source>
</evidence>
<protein>
    <recommendedName>
        <fullName evidence="5">tRNA pseudouridine synthase B</fullName>
        <ecNumber evidence="5">5.4.99.25</ecNumber>
    </recommendedName>
    <alternativeName>
        <fullName evidence="5">tRNA pseudouridine(55) synthase</fullName>
        <shortName evidence="5">Psi55 synthase</shortName>
    </alternativeName>
    <alternativeName>
        <fullName evidence="5">tRNA pseudouridylate synthase</fullName>
    </alternativeName>
    <alternativeName>
        <fullName evidence="5">tRNA-uridine isomerase</fullName>
    </alternativeName>
</protein>
<dbReference type="CDD" id="cd02573">
    <property type="entry name" value="PseudoU_synth_EcTruB"/>
    <property type="match status" value="1"/>
</dbReference>
<dbReference type="EC" id="5.4.99.25" evidence="5"/>
<accession>A0A4Q0VC42</accession>
<dbReference type="SMR" id="A0A4Q0VC42"/>
<dbReference type="Pfam" id="PF01509">
    <property type="entry name" value="TruB_N"/>
    <property type="match status" value="1"/>
</dbReference>
<reference evidence="8 11" key="2">
    <citation type="submission" date="2022-09" db="EMBL/GenBank/DDBJ databases">
        <title>complete genome sequences of Clostridium tetani str. KHSU-234311-028 isolated from soil.</title>
        <authorList>
            <person name="Sekizuka T."/>
            <person name="Shitada C."/>
            <person name="Takahashi M."/>
            <person name="Kuroda M."/>
        </authorList>
    </citation>
    <scope>NUCLEOTIDE SEQUENCE [LARGE SCALE GENOMIC DNA]</scope>
    <source>
        <strain evidence="8 11">KHSU-234311-028</strain>
    </source>
</reference>
<dbReference type="Proteomes" id="UP000290921">
    <property type="component" value="Unassembled WGS sequence"/>
</dbReference>
<dbReference type="SUPFAM" id="SSF55120">
    <property type="entry name" value="Pseudouridine synthase"/>
    <property type="match status" value="1"/>
</dbReference>
<comment type="function">
    <text evidence="5">Responsible for synthesis of pseudouridine from uracil-55 in the psi GC loop of transfer RNAs.</text>
</comment>